<dbReference type="AlphaFoldDB" id="A0A1G9HB12"/>
<dbReference type="Proteomes" id="UP000198701">
    <property type="component" value="Unassembled WGS sequence"/>
</dbReference>
<dbReference type="InterPro" id="IPR037523">
    <property type="entry name" value="VOC_core"/>
</dbReference>
<organism evidence="1 2">
    <name type="scientific">Cryobacterium psychrotolerans</name>
    <dbReference type="NCBI Taxonomy" id="386301"/>
    <lineage>
        <taxon>Bacteria</taxon>
        <taxon>Bacillati</taxon>
        <taxon>Actinomycetota</taxon>
        <taxon>Actinomycetes</taxon>
        <taxon>Micrococcales</taxon>
        <taxon>Microbacteriaceae</taxon>
        <taxon>Cryobacterium</taxon>
    </lineage>
</organism>
<dbReference type="STRING" id="386301.SAMN05216282_12816"/>
<dbReference type="PROSITE" id="PS51819">
    <property type="entry name" value="VOC"/>
    <property type="match status" value="1"/>
</dbReference>
<dbReference type="Gene3D" id="3.10.180.10">
    <property type="entry name" value="2,3-Dihydroxybiphenyl 1,2-Dioxygenase, domain 1"/>
    <property type="match status" value="1"/>
</dbReference>
<dbReference type="Pfam" id="PF00903">
    <property type="entry name" value="Glyoxalase"/>
    <property type="match status" value="1"/>
</dbReference>
<gene>
    <name evidence="1" type="ORF">SAMN05216282_12816</name>
</gene>
<dbReference type="RefSeq" id="WP_092325130.1">
    <property type="nucleotide sequence ID" value="NZ_FNFU01000028.1"/>
</dbReference>
<dbReference type="OrthoDB" id="9804907at2"/>
<reference evidence="1 2" key="1">
    <citation type="submission" date="2016-10" db="EMBL/GenBank/DDBJ databases">
        <authorList>
            <person name="de Groot N.N."/>
        </authorList>
    </citation>
    <scope>NUCLEOTIDE SEQUENCE [LARGE SCALE GENOMIC DNA]</scope>
    <source>
        <strain evidence="1 2">CGMCC 1.5382</strain>
    </source>
</reference>
<dbReference type="InterPro" id="IPR029068">
    <property type="entry name" value="Glyas_Bleomycin-R_OHBP_Dase"/>
</dbReference>
<evidence type="ECO:0000313" key="2">
    <source>
        <dbReference type="Proteomes" id="UP000198701"/>
    </source>
</evidence>
<protein>
    <submittedName>
        <fullName evidence="1">Uncharacterized protein</fullName>
    </submittedName>
</protein>
<dbReference type="EMBL" id="FNFU01000028">
    <property type="protein sequence ID" value="SDL09663.1"/>
    <property type="molecule type" value="Genomic_DNA"/>
</dbReference>
<accession>A0A1G9HB12</accession>
<evidence type="ECO:0000313" key="1">
    <source>
        <dbReference type="EMBL" id="SDL09663.1"/>
    </source>
</evidence>
<sequence length="136" mass="14850">MFTTSEAFSSFSVDNIDEARRFYGDTLGLEVRDGMMGNLDVRLGIGGRVFIYAKPDHVPASFTVLNFVTDDVEKTVDELNARGVTTKIYGDDELPDMPPNDAKGIMRDEDDGAAIAWFRDPAANVLAVVAATVPEE</sequence>
<proteinExistence type="predicted"/>
<keyword evidence="2" id="KW-1185">Reference proteome</keyword>
<dbReference type="SUPFAM" id="SSF54593">
    <property type="entry name" value="Glyoxalase/Bleomycin resistance protein/Dihydroxybiphenyl dioxygenase"/>
    <property type="match status" value="1"/>
</dbReference>
<dbReference type="InterPro" id="IPR004360">
    <property type="entry name" value="Glyas_Fos-R_dOase_dom"/>
</dbReference>
<name>A0A1G9HB12_9MICO</name>